<feature type="transmembrane region" description="Helical" evidence="6">
    <location>
        <begin position="116"/>
        <end position="142"/>
    </location>
</feature>
<reference evidence="7 8" key="1">
    <citation type="submission" date="2019-03" db="EMBL/GenBank/DDBJ databases">
        <authorList>
            <person name="Kim M.K.M."/>
        </authorList>
    </citation>
    <scope>NUCLEOTIDE SEQUENCE [LARGE SCALE GENOMIC DNA]</scope>
    <source>
        <strain evidence="7 8">17J68-15</strain>
    </source>
</reference>
<keyword evidence="2" id="KW-1003">Cell membrane</keyword>
<dbReference type="OrthoDB" id="9342487at2"/>
<gene>
    <name evidence="7" type="ORF">E0486_03960</name>
</gene>
<feature type="transmembrane region" description="Helical" evidence="6">
    <location>
        <begin position="7"/>
        <end position="34"/>
    </location>
</feature>
<sequence>MHQLLRIFLTGMFISFLGSLPLGTLNVAAMQIAIYKSIAAGLWFSSGSLTVEVIYVRLSLVAMDWVRKQKRLFQILEYVTLAIIVLLAVSSFWAAAHAKASEVPVEPLYLRSPLHPYLLGLVMSAVNPVQIPFWFGWSTVLFTKKILLPRNDHYNTYITGIALGTLFGNFVFVFGGHAIAGKISGNQHILNWVIGGIFTLTALIQVYKMYRNRGAVHRLEHPEEQTKPFEDEIDQIQQT</sequence>
<keyword evidence="3 6" id="KW-0812">Transmembrane</keyword>
<evidence type="ECO:0000256" key="4">
    <source>
        <dbReference type="ARBA" id="ARBA00022989"/>
    </source>
</evidence>
<protein>
    <submittedName>
        <fullName evidence="7">Lysine transporter LysE</fullName>
    </submittedName>
</protein>
<feature type="transmembrane region" description="Helical" evidence="6">
    <location>
        <begin position="40"/>
        <end position="63"/>
    </location>
</feature>
<name>A0A4R4E7Y9_9BACT</name>
<comment type="caution">
    <text evidence="7">The sequence shown here is derived from an EMBL/GenBank/DDBJ whole genome shotgun (WGS) entry which is preliminary data.</text>
</comment>
<accession>A0A4R4E7Y9</accession>
<evidence type="ECO:0000256" key="3">
    <source>
        <dbReference type="ARBA" id="ARBA00022692"/>
    </source>
</evidence>
<dbReference type="Pfam" id="PF01810">
    <property type="entry name" value="LysE"/>
    <property type="match status" value="1"/>
</dbReference>
<feature type="transmembrane region" description="Helical" evidence="6">
    <location>
        <begin position="189"/>
        <end position="210"/>
    </location>
</feature>
<dbReference type="GO" id="GO:0005886">
    <property type="term" value="C:plasma membrane"/>
    <property type="evidence" value="ECO:0007669"/>
    <property type="project" value="UniProtKB-SubCell"/>
</dbReference>
<dbReference type="InterPro" id="IPR001123">
    <property type="entry name" value="LeuE-type"/>
</dbReference>
<evidence type="ECO:0000256" key="1">
    <source>
        <dbReference type="ARBA" id="ARBA00004651"/>
    </source>
</evidence>
<dbReference type="EMBL" id="SKFH01000004">
    <property type="protein sequence ID" value="TCZ73845.1"/>
    <property type="molecule type" value="Genomic_DNA"/>
</dbReference>
<feature type="transmembrane region" description="Helical" evidence="6">
    <location>
        <begin position="154"/>
        <end position="177"/>
    </location>
</feature>
<comment type="subcellular location">
    <subcellularLocation>
        <location evidence="1">Cell membrane</location>
        <topology evidence="1">Multi-pass membrane protein</topology>
    </subcellularLocation>
</comment>
<evidence type="ECO:0000256" key="6">
    <source>
        <dbReference type="SAM" id="Phobius"/>
    </source>
</evidence>
<dbReference type="Proteomes" id="UP000295164">
    <property type="component" value="Unassembled WGS sequence"/>
</dbReference>
<evidence type="ECO:0000256" key="5">
    <source>
        <dbReference type="ARBA" id="ARBA00023136"/>
    </source>
</evidence>
<dbReference type="GO" id="GO:0006865">
    <property type="term" value="P:amino acid transport"/>
    <property type="evidence" value="ECO:0007669"/>
    <property type="project" value="InterPro"/>
</dbReference>
<evidence type="ECO:0000313" key="8">
    <source>
        <dbReference type="Proteomes" id="UP000295164"/>
    </source>
</evidence>
<evidence type="ECO:0000313" key="7">
    <source>
        <dbReference type="EMBL" id="TCZ73845.1"/>
    </source>
</evidence>
<keyword evidence="5 6" id="KW-0472">Membrane</keyword>
<dbReference type="RefSeq" id="WP_131850845.1">
    <property type="nucleotide sequence ID" value="NZ_SKFH01000004.1"/>
</dbReference>
<keyword evidence="8" id="KW-1185">Reference proteome</keyword>
<dbReference type="AlphaFoldDB" id="A0A4R4E7Y9"/>
<organism evidence="7 8">
    <name type="scientific">Flaviaesturariibacter aridisoli</name>
    <dbReference type="NCBI Taxonomy" id="2545761"/>
    <lineage>
        <taxon>Bacteria</taxon>
        <taxon>Pseudomonadati</taxon>
        <taxon>Bacteroidota</taxon>
        <taxon>Chitinophagia</taxon>
        <taxon>Chitinophagales</taxon>
        <taxon>Chitinophagaceae</taxon>
        <taxon>Flaviaestuariibacter</taxon>
    </lineage>
</organism>
<keyword evidence="4 6" id="KW-1133">Transmembrane helix</keyword>
<feature type="transmembrane region" description="Helical" evidence="6">
    <location>
        <begin position="75"/>
        <end position="96"/>
    </location>
</feature>
<proteinExistence type="predicted"/>
<evidence type="ECO:0000256" key="2">
    <source>
        <dbReference type="ARBA" id="ARBA00022475"/>
    </source>
</evidence>